<dbReference type="AlphaFoldDB" id="A0A812S6H0"/>
<dbReference type="GO" id="GO:0003723">
    <property type="term" value="F:RNA binding"/>
    <property type="evidence" value="ECO:0007669"/>
    <property type="project" value="InterPro"/>
</dbReference>
<reference evidence="1" key="1">
    <citation type="submission" date="2021-02" db="EMBL/GenBank/DDBJ databases">
        <authorList>
            <person name="Dougan E. K."/>
            <person name="Rhodes N."/>
            <person name="Thang M."/>
            <person name="Chan C."/>
        </authorList>
    </citation>
    <scope>NUCLEOTIDE SEQUENCE</scope>
</reference>
<accession>A0A812S6H0</accession>
<protein>
    <submittedName>
        <fullName evidence="1">Uncharacterized protein</fullName>
    </submittedName>
</protein>
<dbReference type="Gene3D" id="3.90.730.10">
    <property type="entry name" value="Ribonuclease T2-like"/>
    <property type="match status" value="1"/>
</dbReference>
<dbReference type="GO" id="GO:0033897">
    <property type="term" value="F:ribonuclease T2 activity"/>
    <property type="evidence" value="ECO:0007669"/>
    <property type="project" value="InterPro"/>
</dbReference>
<dbReference type="Proteomes" id="UP000649617">
    <property type="component" value="Unassembled WGS sequence"/>
</dbReference>
<proteinExistence type="predicted"/>
<dbReference type="OrthoDB" id="427916at2759"/>
<dbReference type="PROSITE" id="PS00531">
    <property type="entry name" value="RNASE_T2_2"/>
    <property type="match status" value="1"/>
</dbReference>
<dbReference type="InterPro" id="IPR036430">
    <property type="entry name" value="RNase_T2-like_sf"/>
</dbReference>
<dbReference type="EMBL" id="CAJNIZ010023414">
    <property type="protein sequence ID" value="CAE7468971.1"/>
    <property type="molecule type" value="Genomic_DNA"/>
</dbReference>
<keyword evidence="2" id="KW-1185">Reference proteome</keyword>
<evidence type="ECO:0000313" key="1">
    <source>
        <dbReference type="EMBL" id="CAE7468971.1"/>
    </source>
</evidence>
<gene>
    <name evidence="1" type="ORF">SPIL2461_LOCUS11839</name>
</gene>
<name>A0A812S6H0_SYMPI</name>
<feature type="non-terminal residue" evidence="1">
    <location>
        <position position="79"/>
    </location>
</feature>
<dbReference type="InterPro" id="IPR033130">
    <property type="entry name" value="RNase_T2_His_AS_2"/>
</dbReference>
<feature type="non-terminal residue" evidence="1">
    <location>
        <position position="1"/>
    </location>
</feature>
<evidence type="ECO:0000313" key="2">
    <source>
        <dbReference type="Proteomes" id="UP000649617"/>
    </source>
</evidence>
<comment type="caution">
    <text evidence="1">The sequence shown here is derived from an EMBL/GenBank/DDBJ whole genome shotgun (WGS) entry which is preliminary data.</text>
</comment>
<dbReference type="SUPFAM" id="SSF55895">
    <property type="entry name" value="Ribonuclease Rh-like"/>
    <property type="match status" value="1"/>
</dbReference>
<organism evidence="1 2">
    <name type="scientific">Symbiodinium pilosum</name>
    <name type="common">Dinoflagellate</name>
    <dbReference type="NCBI Taxonomy" id="2952"/>
    <lineage>
        <taxon>Eukaryota</taxon>
        <taxon>Sar</taxon>
        <taxon>Alveolata</taxon>
        <taxon>Dinophyceae</taxon>
        <taxon>Suessiales</taxon>
        <taxon>Symbiodiniaceae</taxon>
        <taxon>Symbiodinium</taxon>
    </lineage>
</organism>
<sequence length="79" mass="8819">FVDHEWTKHGSCAGADTAQSFFQEVCNMAQEPLQVMQKQLQKSKNLNDVVDSLKRSNFSVYETDHENAQVLLSACAGVD</sequence>